<dbReference type="RefSeq" id="WP_036927252.1">
    <property type="nucleotide sequence ID" value="NZ_JRPQ01000082.1"/>
</dbReference>
<dbReference type="Pfam" id="PF00701">
    <property type="entry name" value="DHDPS"/>
    <property type="match status" value="1"/>
</dbReference>
<dbReference type="Gene3D" id="3.20.20.70">
    <property type="entry name" value="Aldolase class I"/>
    <property type="match status" value="1"/>
</dbReference>
<dbReference type="GO" id="GO:0005829">
    <property type="term" value="C:cytosol"/>
    <property type="evidence" value="ECO:0007669"/>
    <property type="project" value="TreeGrafter"/>
</dbReference>
<comment type="caution">
    <text evidence="12">Was originally thought to be a dihydrodipicolinate synthase (DHDPS), catalyzing the condensation of (S)-aspartate-beta-semialdehyde [(S)-ASA] and pyruvate to dihydrodipicolinate (DHDP). However, it was shown in E.coli that the product of the enzymatic reaction is not dihydrodipicolinate but in fact (4S)-4-hydroxy-2,3,4,5-tetrahydro-(2S)-dipicolinic acid (HTPA), and that the consecutive dehydration reaction leading to DHDP is not spontaneous but catalyzed by DapB.</text>
</comment>
<reference evidence="16 17" key="1">
    <citation type="submission" date="2014-07" db="EMBL/GenBank/DDBJ databases">
        <authorList>
            <person name="McCorrison J."/>
            <person name="Sanka R."/>
            <person name="Torralba M."/>
            <person name="Gillis M."/>
            <person name="Haft D.H."/>
            <person name="Methe B."/>
            <person name="Sutton G."/>
            <person name="Nelson K.E."/>
        </authorList>
    </citation>
    <scope>NUCLEOTIDE SEQUENCE [LARGE SCALE GENOMIC DNA]</scope>
    <source>
        <strain evidence="16 17">S9-PR14</strain>
    </source>
</reference>
<dbReference type="InterPro" id="IPR005263">
    <property type="entry name" value="DapA"/>
</dbReference>
<organism evidence="16 17">
    <name type="scientific">Hoylesella timonensis S9-PR14</name>
    <dbReference type="NCBI Taxonomy" id="1401062"/>
    <lineage>
        <taxon>Bacteria</taxon>
        <taxon>Pseudomonadati</taxon>
        <taxon>Bacteroidota</taxon>
        <taxon>Bacteroidia</taxon>
        <taxon>Bacteroidales</taxon>
        <taxon>Prevotellaceae</taxon>
        <taxon>Hoylesella</taxon>
    </lineage>
</organism>
<evidence type="ECO:0000313" key="17">
    <source>
        <dbReference type="Proteomes" id="UP000029723"/>
    </source>
</evidence>
<feature type="site" description="Part of a proton relay during catalysis" evidence="12">
    <location>
        <position position="111"/>
    </location>
</feature>
<dbReference type="GO" id="GO:0009089">
    <property type="term" value="P:lysine biosynthetic process via diaminopimelate"/>
    <property type="evidence" value="ECO:0007669"/>
    <property type="project" value="UniProtKB-UniRule"/>
</dbReference>
<accession>A0A098YSE0</accession>
<evidence type="ECO:0000256" key="5">
    <source>
        <dbReference type="ARBA" id="ARBA00022490"/>
    </source>
</evidence>
<evidence type="ECO:0000256" key="11">
    <source>
        <dbReference type="ARBA" id="ARBA00047836"/>
    </source>
</evidence>
<dbReference type="PANTHER" id="PTHR12128:SF66">
    <property type="entry name" value="4-HYDROXY-2-OXOGLUTARATE ALDOLASE, MITOCHONDRIAL"/>
    <property type="match status" value="1"/>
</dbReference>
<keyword evidence="9 12" id="KW-0456">Lyase</keyword>
<dbReference type="SMART" id="SM01130">
    <property type="entry name" value="DHDPS"/>
    <property type="match status" value="1"/>
</dbReference>
<comment type="subcellular location">
    <subcellularLocation>
        <location evidence="12">Cytoplasm</location>
    </subcellularLocation>
</comment>
<evidence type="ECO:0000256" key="14">
    <source>
        <dbReference type="PIRSR" id="PIRSR001365-1"/>
    </source>
</evidence>
<evidence type="ECO:0000256" key="6">
    <source>
        <dbReference type="ARBA" id="ARBA00022605"/>
    </source>
</evidence>
<dbReference type="InterPro" id="IPR002220">
    <property type="entry name" value="DapA-like"/>
</dbReference>
<dbReference type="NCBIfam" id="TIGR00674">
    <property type="entry name" value="dapA"/>
    <property type="match status" value="1"/>
</dbReference>
<dbReference type="PIRSF" id="PIRSF001365">
    <property type="entry name" value="DHDPS"/>
    <property type="match status" value="1"/>
</dbReference>
<comment type="similarity">
    <text evidence="3 12 13">Belongs to the DapA family.</text>
</comment>
<evidence type="ECO:0000256" key="13">
    <source>
        <dbReference type="PIRNR" id="PIRNR001365"/>
    </source>
</evidence>
<feature type="active site" description="Proton donor/acceptor" evidence="12 14">
    <location>
        <position position="137"/>
    </location>
</feature>
<keyword evidence="7 12" id="KW-0220">Diaminopimelate biosynthesis</keyword>
<gene>
    <name evidence="12" type="primary">dapA</name>
    <name evidence="16" type="ORF">HMPREF9304_05990</name>
</gene>
<sequence>MKYHQFKGLGIAVVTPFTQSGAVDYQALERLVKYQLESGADFLCILATTGETPCLSCDEKDAITSLVKDVNQGRVPILKYCGGNNTAAVIAEMQSTDWSGIDGILSICPYYNKPSQEGLYQHFKAISQASPLPIVMYNVPGRTGVNMSAETTLRLAWECENIVGIKEASGSLEHVDEMIKGKPERFDVISGDDALTFSMIASGAAGVISVIGNALPKEFSRMIRLEFQGEYEPARKIHHMFTELYSLLFVDGNPAGVKALLSDMGLIENVLRLPLVPTTIKTKEKMAAILKEIRI</sequence>
<dbReference type="PRINTS" id="PR00146">
    <property type="entry name" value="DHPICSNTHASE"/>
</dbReference>
<dbReference type="EMBL" id="JRPQ01000082">
    <property type="protein sequence ID" value="KGI22167.1"/>
    <property type="molecule type" value="Genomic_DNA"/>
</dbReference>
<feature type="binding site" evidence="12 15">
    <location>
        <position position="49"/>
    </location>
    <ligand>
        <name>pyruvate</name>
        <dbReference type="ChEBI" id="CHEBI:15361"/>
    </ligand>
</feature>
<proteinExistence type="inferred from homology"/>
<evidence type="ECO:0000256" key="7">
    <source>
        <dbReference type="ARBA" id="ARBA00022915"/>
    </source>
</evidence>
<evidence type="ECO:0000256" key="9">
    <source>
        <dbReference type="ARBA" id="ARBA00023239"/>
    </source>
</evidence>
<comment type="function">
    <text evidence="1 12">Catalyzes the condensation of (S)-aspartate-beta-semialdehyde [(S)-ASA] and pyruvate to 4-hydroxy-tetrahydrodipicolinate (HTPA).</text>
</comment>
<dbReference type="InterPro" id="IPR020625">
    <property type="entry name" value="Schiff_base-form_aldolases_AS"/>
</dbReference>
<dbReference type="PANTHER" id="PTHR12128">
    <property type="entry name" value="DIHYDRODIPICOLINATE SYNTHASE"/>
    <property type="match status" value="1"/>
</dbReference>
<comment type="subunit">
    <text evidence="12">Homotetramer; dimer of dimers.</text>
</comment>
<feature type="active site" description="Schiff-base intermediate with substrate" evidence="12 14">
    <location>
        <position position="166"/>
    </location>
</feature>
<dbReference type="HAMAP" id="MF_00418">
    <property type="entry name" value="DapA"/>
    <property type="match status" value="1"/>
</dbReference>
<dbReference type="InterPro" id="IPR013785">
    <property type="entry name" value="Aldolase_TIM"/>
</dbReference>
<dbReference type="EC" id="4.3.3.7" evidence="4 12"/>
<dbReference type="AlphaFoldDB" id="A0A098YSE0"/>
<keyword evidence="6 12" id="KW-0028">Amino-acid biosynthesis</keyword>
<dbReference type="UniPathway" id="UPA00034">
    <property type="reaction ID" value="UER00017"/>
</dbReference>
<dbReference type="Proteomes" id="UP000029723">
    <property type="component" value="Unassembled WGS sequence"/>
</dbReference>
<evidence type="ECO:0000256" key="10">
    <source>
        <dbReference type="ARBA" id="ARBA00023270"/>
    </source>
</evidence>
<keyword evidence="5 12" id="KW-0963">Cytoplasm</keyword>
<name>A0A098YSE0_9BACT</name>
<evidence type="ECO:0000256" key="4">
    <source>
        <dbReference type="ARBA" id="ARBA00012086"/>
    </source>
</evidence>
<evidence type="ECO:0000256" key="3">
    <source>
        <dbReference type="ARBA" id="ARBA00007592"/>
    </source>
</evidence>
<evidence type="ECO:0000256" key="8">
    <source>
        <dbReference type="ARBA" id="ARBA00023154"/>
    </source>
</evidence>
<feature type="binding site" evidence="12 15">
    <location>
        <position position="208"/>
    </location>
    <ligand>
        <name>pyruvate</name>
        <dbReference type="ChEBI" id="CHEBI:15361"/>
    </ligand>
</feature>
<evidence type="ECO:0000256" key="1">
    <source>
        <dbReference type="ARBA" id="ARBA00003294"/>
    </source>
</evidence>
<evidence type="ECO:0000256" key="12">
    <source>
        <dbReference type="HAMAP-Rule" id="MF_00418"/>
    </source>
</evidence>
<evidence type="ECO:0000256" key="2">
    <source>
        <dbReference type="ARBA" id="ARBA00005120"/>
    </source>
</evidence>
<comment type="caution">
    <text evidence="16">The sequence shown here is derived from an EMBL/GenBank/DDBJ whole genome shotgun (WGS) entry which is preliminary data.</text>
</comment>
<protein>
    <recommendedName>
        <fullName evidence="4 12">4-hydroxy-tetrahydrodipicolinate synthase</fullName>
        <shortName evidence="12">HTPA synthase</shortName>
        <ecNumber evidence="4 12">4.3.3.7</ecNumber>
    </recommendedName>
</protein>
<dbReference type="GO" id="GO:0019877">
    <property type="term" value="P:diaminopimelate biosynthetic process"/>
    <property type="evidence" value="ECO:0007669"/>
    <property type="project" value="UniProtKB-UniRule"/>
</dbReference>
<evidence type="ECO:0000256" key="15">
    <source>
        <dbReference type="PIRSR" id="PIRSR001365-2"/>
    </source>
</evidence>
<feature type="site" description="Part of a proton relay during catalysis" evidence="12">
    <location>
        <position position="48"/>
    </location>
</feature>
<comment type="pathway">
    <text evidence="2 12">Amino-acid biosynthesis; L-lysine biosynthesis via DAP pathway; (S)-tetrahydrodipicolinate from L-aspartate: step 3/4.</text>
</comment>
<keyword evidence="8 12" id="KW-0457">Lysine biosynthesis</keyword>
<dbReference type="SUPFAM" id="SSF51569">
    <property type="entry name" value="Aldolase"/>
    <property type="match status" value="1"/>
</dbReference>
<keyword evidence="10 12" id="KW-0704">Schiff base</keyword>
<dbReference type="CDD" id="cd00950">
    <property type="entry name" value="DHDPS"/>
    <property type="match status" value="1"/>
</dbReference>
<evidence type="ECO:0000313" key="16">
    <source>
        <dbReference type="EMBL" id="KGI22167.1"/>
    </source>
</evidence>
<dbReference type="PROSITE" id="PS00666">
    <property type="entry name" value="DHDPS_2"/>
    <property type="match status" value="1"/>
</dbReference>
<dbReference type="GO" id="GO:0008840">
    <property type="term" value="F:4-hydroxy-tetrahydrodipicolinate synthase activity"/>
    <property type="evidence" value="ECO:0007669"/>
    <property type="project" value="UniProtKB-UniRule"/>
</dbReference>
<dbReference type="OrthoDB" id="9782828at2"/>
<comment type="catalytic activity">
    <reaction evidence="11 12">
        <text>L-aspartate 4-semialdehyde + pyruvate = (2S,4S)-4-hydroxy-2,3,4,5-tetrahydrodipicolinate + H2O + H(+)</text>
        <dbReference type="Rhea" id="RHEA:34171"/>
        <dbReference type="ChEBI" id="CHEBI:15361"/>
        <dbReference type="ChEBI" id="CHEBI:15377"/>
        <dbReference type="ChEBI" id="CHEBI:15378"/>
        <dbReference type="ChEBI" id="CHEBI:67139"/>
        <dbReference type="ChEBI" id="CHEBI:537519"/>
        <dbReference type="EC" id="4.3.3.7"/>
    </reaction>
</comment>